<evidence type="ECO:0000313" key="2">
    <source>
        <dbReference type="Proteomes" id="UP000037510"/>
    </source>
</evidence>
<accession>A0A0L7KT73</accession>
<keyword evidence="2" id="KW-1185">Reference proteome</keyword>
<gene>
    <name evidence="1" type="ORF">OBRU01_21486</name>
</gene>
<reference evidence="1 2" key="1">
    <citation type="journal article" date="2015" name="Genome Biol. Evol.">
        <title>The genome of winter moth (Operophtera brumata) provides a genomic perspective on sexual dimorphism and phenology.</title>
        <authorList>
            <person name="Derks M.F."/>
            <person name="Smit S."/>
            <person name="Salis L."/>
            <person name="Schijlen E."/>
            <person name="Bossers A."/>
            <person name="Mateman C."/>
            <person name="Pijl A.S."/>
            <person name="de Ridder D."/>
            <person name="Groenen M.A."/>
            <person name="Visser M.E."/>
            <person name="Megens H.J."/>
        </authorList>
    </citation>
    <scope>NUCLEOTIDE SEQUENCE [LARGE SCALE GENOMIC DNA]</scope>
    <source>
        <strain evidence="1">WM2013NL</strain>
        <tissue evidence="1">Head and thorax</tissue>
    </source>
</reference>
<protein>
    <submittedName>
        <fullName evidence="1">Putative pol-like protein</fullName>
    </submittedName>
</protein>
<proteinExistence type="predicted"/>
<name>A0A0L7KT73_OPEBR</name>
<evidence type="ECO:0000313" key="1">
    <source>
        <dbReference type="EMBL" id="KOB66251.1"/>
    </source>
</evidence>
<dbReference type="STRING" id="104452.A0A0L7KT73"/>
<dbReference type="EMBL" id="JTDY01006140">
    <property type="protein sequence ID" value="KOB66251.1"/>
    <property type="molecule type" value="Genomic_DNA"/>
</dbReference>
<comment type="caution">
    <text evidence="1">The sequence shown here is derived from an EMBL/GenBank/DDBJ whole genome shotgun (WGS) entry which is preliminary data.</text>
</comment>
<dbReference type="Proteomes" id="UP000037510">
    <property type="component" value="Unassembled WGS sequence"/>
</dbReference>
<organism evidence="1 2">
    <name type="scientific">Operophtera brumata</name>
    <name type="common">Winter moth</name>
    <name type="synonym">Phalaena brumata</name>
    <dbReference type="NCBI Taxonomy" id="104452"/>
    <lineage>
        <taxon>Eukaryota</taxon>
        <taxon>Metazoa</taxon>
        <taxon>Ecdysozoa</taxon>
        <taxon>Arthropoda</taxon>
        <taxon>Hexapoda</taxon>
        <taxon>Insecta</taxon>
        <taxon>Pterygota</taxon>
        <taxon>Neoptera</taxon>
        <taxon>Endopterygota</taxon>
        <taxon>Lepidoptera</taxon>
        <taxon>Glossata</taxon>
        <taxon>Ditrysia</taxon>
        <taxon>Geometroidea</taxon>
        <taxon>Geometridae</taxon>
        <taxon>Larentiinae</taxon>
        <taxon>Operophtera</taxon>
    </lineage>
</organism>
<dbReference type="AlphaFoldDB" id="A0A0L7KT73"/>
<sequence>MALQLAEFALIRTKAHLSWKTLNTSYGSDHYPIVITTQAGHHTHRICIAICICDLPGPNNSNSFEYYSKFVDAITSSADGHFPLKKPFKFRVSTPWWDSECTAAIKDRKEAEKNYNSAMTQEMFLSYQQIAAKTKKSILAKKRTGSCSVDNITSNDPSSWLEAFSDKLSPTSVPNLDLLPSPSCSLTIQDGLNANFSFEELNVALNDLNDLLSW</sequence>